<feature type="domain" description="RecJ OB" evidence="8">
    <location>
        <begin position="471"/>
        <end position="581"/>
    </location>
</feature>
<organism evidence="9 10">
    <name type="scientific">Candidatus Falkowbacteria bacterium HGW-Falkowbacteria-1</name>
    <dbReference type="NCBI Taxonomy" id="2013768"/>
    <lineage>
        <taxon>Bacteria</taxon>
        <taxon>Candidatus Falkowiibacteriota</taxon>
    </lineage>
</organism>
<dbReference type="InterPro" id="IPR041122">
    <property type="entry name" value="RecJ_OB"/>
</dbReference>
<evidence type="ECO:0000256" key="3">
    <source>
        <dbReference type="ARBA" id="ARBA00022722"/>
    </source>
</evidence>
<evidence type="ECO:0000256" key="5">
    <source>
        <dbReference type="ARBA" id="ARBA00022839"/>
    </source>
</evidence>
<dbReference type="InterPro" id="IPR004610">
    <property type="entry name" value="RecJ"/>
</dbReference>
<evidence type="ECO:0000313" key="10">
    <source>
        <dbReference type="Proteomes" id="UP000233517"/>
    </source>
</evidence>
<protein>
    <recommendedName>
        <fullName evidence="2">Single-stranded-DNA-specific exonuclease RecJ</fullName>
    </recommendedName>
</protein>
<comment type="similarity">
    <text evidence="1">Belongs to the RecJ family.</text>
</comment>
<dbReference type="InterPro" id="IPR038763">
    <property type="entry name" value="DHH_sf"/>
</dbReference>
<dbReference type="Proteomes" id="UP000233517">
    <property type="component" value="Unassembled WGS sequence"/>
</dbReference>
<keyword evidence="3" id="KW-0540">Nuclease</keyword>
<feature type="domain" description="DDH" evidence="6">
    <location>
        <begin position="77"/>
        <end position="233"/>
    </location>
</feature>
<dbReference type="GO" id="GO:0003676">
    <property type="term" value="F:nucleic acid binding"/>
    <property type="evidence" value="ECO:0007669"/>
    <property type="project" value="InterPro"/>
</dbReference>
<reference evidence="9 10" key="1">
    <citation type="journal article" date="2017" name="ISME J.">
        <title>Potential for microbial H2 and metal transformations associated with novel bacteria and archaea in deep terrestrial subsurface sediments.</title>
        <authorList>
            <person name="Hernsdorf A.W."/>
            <person name="Amano Y."/>
            <person name="Miyakawa K."/>
            <person name="Ise K."/>
            <person name="Suzuki Y."/>
            <person name="Anantharaman K."/>
            <person name="Probst A."/>
            <person name="Burstein D."/>
            <person name="Thomas B.C."/>
            <person name="Banfield J.F."/>
        </authorList>
    </citation>
    <scope>NUCLEOTIDE SEQUENCE [LARGE SCALE GENOMIC DNA]</scope>
    <source>
        <strain evidence="9">HGW-Falkowbacteria-1</strain>
    </source>
</reference>
<comment type="caution">
    <text evidence="9">The sequence shown here is derived from an EMBL/GenBank/DDBJ whole genome shotgun (WGS) entry which is preliminary data.</text>
</comment>
<dbReference type="AlphaFoldDB" id="A0A2N2E8N2"/>
<dbReference type="NCBIfam" id="TIGR00644">
    <property type="entry name" value="recJ"/>
    <property type="match status" value="1"/>
</dbReference>
<dbReference type="InterPro" id="IPR003156">
    <property type="entry name" value="DHHA1_dom"/>
</dbReference>
<proteinExistence type="inferred from homology"/>
<keyword evidence="5 9" id="KW-0269">Exonuclease</keyword>
<evidence type="ECO:0000256" key="1">
    <source>
        <dbReference type="ARBA" id="ARBA00005915"/>
    </source>
</evidence>
<sequence>MEKIWQFYPKITDKILSENLDKNQFILQLLYNRGLKNNDDFRWFFDLDKLDFFDPFLFNDMEKAVDLVILHIKKGSKIMIYGDYDADGVTSSALLYDVFSIFRSKVDFYLPDRVSEGYGLNKPAIDEIKKNGFELIITVDNGIRNKEEVAYAKSLGLDVIITDHHALPETREELPDCLIINPADTESSYPFKYLAGVGVAFKLAEALIKKSKLEEEDKKRLILRNLDLVALGTVADMVSLLGENRLIVKKGLEVLSETERLGLRELIKVAGLSGELTSFNIGFQLGPRLNAASRIKHANSALNLLISKDIDEAKMLAEDLNNKNMERQKITEELMSSAESQIDPENLSKIIIVKNSKEDAWNEGVIGLVAGKLSEKYYRPVLVIMKTSEKFIDDNGSEKDMYKGSGRSIEGFNLVEGLEENKDILYKYGGHPMAGGFSIIGDRNAFLFMDKIKERAEKILDEKTLTPKIKIDLELDFEDINDLLVEGLEQMAPFGQANPAPKMASFDVKIIDIVNMGSENQHIKFRFLDDTKSSMKNFWGISFGGANKYSELNVGDRVSVVYTLEFNNFNGNHDIQFKIIDIKK</sequence>
<dbReference type="InterPro" id="IPR001667">
    <property type="entry name" value="DDH_dom"/>
</dbReference>
<feature type="domain" description="DHHA1" evidence="7">
    <location>
        <begin position="358"/>
        <end position="456"/>
    </location>
</feature>
<dbReference type="Pfam" id="PF01368">
    <property type="entry name" value="DHH"/>
    <property type="match status" value="1"/>
</dbReference>
<dbReference type="PANTHER" id="PTHR30255:SF2">
    <property type="entry name" value="SINGLE-STRANDED-DNA-SPECIFIC EXONUCLEASE RECJ"/>
    <property type="match status" value="1"/>
</dbReference>
<dbReference type="GO" id="GO:0008409">
    <property type="term" value="F:5'-3' exonuclease activity"/>
    <property type="evidence" value="ECO:0007669"/>
    <property type="project" value="InterPro"/>
</dbReference>
<dbReference type="Pfam" id="PF17768">
    <property type="entry name" value="RecJ_OB"/>
    <property type="match status" value="1"/>
</dbReference>
<dbReference type="GO" id="GO:0006310">
    <property type="term" value="P:DNA recombination"/>
    <property type="evidence" value="ECO:0007669"/>
    <property type="project" value="InterPro"/>
</dbReference>
<evidence type="ECO:0000259" key="7">
    <source>
        <dbReference type="Pfam" id="PF02272"/>
    </source>
</evidence>
<dbReference type="InterPro" id="IPR051673">
    <property type="entry name" value="SSDNA_exonuclease_RecJ"/>
</dbReference>
<keyword evidence="4" id="KW-0378">Hydrolase</keyword>
<dbReference type="GO" id="GO:0006281">
    <property type="term" value="P:DNA repair"/>
    <property type="evidence" value="ECO:0007669"/>
    <property type="project" value="InterPro"/>
</dbReference>
<dbReference type="Gene3D" id="3.90.1640.30">
    <property type="match status" value="1"/>
</dbReference>
<accession>A0A2N2E8N2</accession>
<evidence type="ECO:0000313" key="9">
    <source>
        <dbReference type="EMBL" id="PKM91104.1"/>
    </source>
</evidence>
<evidence type="ECO:0000256" key="2">
    <source>
        <dbReference type="ARBA" id="ARBA00019841"/>
    </source>
</evidence>
<dbReference type="Gene3D" id="3.10.310.30">
    <property type="match status" value="1"/>
</dbReference>
<evidence type="ECO:0000259" key="8">
    <source>
        <dbReference type="Pfam" id="PF17768"/>
    </source>
</evidence>
<dbReference type="Pfam" id="PF02272">
    <property type="entry name" value="DHHA1"/>
    <property type="match status" value="1"/>
</dbReference>
<evidence type="ECO:0000256" key="4">
    <source>
        <dbReference type="ARBA" id="ARBA00022801"/>
    </source>
</evidence>
<evidence type="ECO:0000259" key="6">
    <source>
        <dbReference type="Pfam" id="PF01368"/>
    </source>
</evidence>
<dbReference type="PANTHER" id="PTHR30255">
    <property type="entry name" value="SINGLE-STRANDED-DNA-SPECIFIC EXONUCLEASE RECJ"/>
    <property type="match status" value="1"/>
</dbReference>
<dbReference type="SUPFAM" id="SSF64182">
    <property type="entry name" value="DHH phosphoesterases"/>
    <property type="match status" value="1"/>
</dbReference>
<name>A0A2N2E8N2_9BACT</name>
<dbReference type="EMBL" id="PHAI01000003">
    <property type="protein sequence ID" value="PKM91104.1"/>
    <property type="molecule type" value="Genomic_DNA"/>
</dbReference>
<gene>
    <name evidence="9" type="primary">recJ</name>
    <name evidence="9" type="ORF">CVU82_03550</name>
</gene>